<dbReference type="RefSeq" id="WP_345275298.1">
    <property type="nucleotide sequence ID" value="NZ_BAABJW010000001.1"/>
</dbReference>
<sequence>MVYTTKFNYFIAISAGEITIGEEKFYAISSYTPIAKLLLTKTIGDKIQFLNDTFVIKKIE</sequence>
<gene>
    <name evidence="1" type="ORF">GCM10023330_04410</name>
</gene>
<organism evidence="1 2">
    <name type="scientific">Litoribaculum gwangyangense</name>
    <dbReference type="NCBI Taxonomy" id="1130722"/>
    <lineage>
        <taxon>Bacteria</taxon>
        <taxon>Pseudomonadati</taxon>
        <taxon>Bacteroidota</taxon>
        <taxon>Flavobacteriia</taxon>
        <taxon>Flavobacteriales</taxon>
        <taxon>Flavobacteriaceae</taxon>
        <taxon>Litoribaculum</taxon>
    </lineage>
</organism>
<keyword evidence="2" id="KW-1185">Reference proteome</keyword>
<accession>A0ABP9C1E6</accession>
<protein>
    <submittedName>
        <fullName evidence="1">Uncharacterized protein</fullName>
    </submittedName>
</protein>
<name>A0ABP9C1E6_9FLAO</name>
<reference evidence="2" key="1">
    <citation type="journal article" date="2019" name="Int. J. Syst. Evol. Microbiol.">
        <title>The Global Catalogue of Microorganisms (GCM) 10K type strain sequencing project: providing services to taxonomists for standard genome sequencing and annotation.</title>
        <authorList>
            <consortium name="The Broad Institute Genomics Platform"/>
            <consortium name="The Broad Institute Genome Sequencing Center for Infectious Disease"/>
            <person name="Wu L."/>
            <person name="Ma J."/>
        </authorList>
    </citation>
    <scope>NUCLEOTIDE SEQUENCE [LARGE SCALE GENOMIC DNA]</scope>
    <source>
        <strain evidence="2">JCM 18325</strain>
    </source>
</reference>
<evidence type="ECO:0000313" key="2">
    <source>
        <dbReference type="Proteomes" id="UP001501433"/>
    </source>
</evidence>
<dbReference type="Proteomes" id="UP001501433">
    <property type="component" value="Unassembled WGS sequence"/>
</dbReference>
<proteinExistence type="predicted"/>
<dbReference type="EMBL" id="BAABJW010000001">
    <property type="protein sequence ID" value="GAA4801618.1"/>
    <property type="molecule type" value="Genomic_DNA"/>
</dbReference>
<evidence type="ECO:0000313" key="1">
    <source>
        <dbReference type="EMBL" id="GAA4801618.1"/>
    </source>
</evidence>
<comment type="caution">
    <text evidence="1">The sequence shown here is derived from an EMBL/GenBank/DDBJ whole genome shotgun (WGS) entry which is preliminary data.</text>
</comment>